<sequence>MAPSPPADTTPTTGSSTAPAPAPAPAPEPLSGSSRLRDTFAGQPLSAHPAAWDALWQASYTPWDRGGGSDALREVLVTHPPLFPPPGGESQTGTKRRRRALVPGCGRGYDAVLLGRAFGYDVVGLDSSAEAVRAAVANAAGAAAGSDGNGDVYAPQTETETETETSIGRVEFVLGDFFDEDGVLGKPADGDDDSKFDLIFDYTFFCALPIEARPRWARRMADLLRRDTGRLVCLEWPLHKPPATGGPPWGVTARAYAAHLGHPGVELAYQDDNSGDPIVSLGSSSSSNNGALRCLARFQPQKTHKAGCDEHGNVIDYVSVWGH</sequence>
<evidence type="ECO:0000313" key="7">
    <source>
        <dbReference type="Proteomes" id="UP001287356"/>
    </source>
</evidence>
<dbReference type="PANTHER" id="PTHR32183">
    <property type="match status" value="1"/>
</dbReference>
<name>A0AAE0N7C0_9PEZI</name>
<dbReference type="PANTHER" id="PTHR32183:SF11">
    <property type="entry name" value="THIOL METHYLTRANSFERASE 2-RELATED"/>
    <property type="match status" value="1"/>
</dbReference>
<evidence type="ECO:0000256" key="1">
    <source>
        <dbReference type="ARBA" id="ARBA00022553"/>
    </source>
</evidence>
<proteinExistence type="predicted"/>
<feature type="region of interest" description="Disordered" evidence="5">
    <location>
        <begin position="1"/>
        <end position="40"/>
    </location>
</feature>
<dbReference type="GO" id="GO:0008757">
    <property type="term" value="F:S-adenosylmethionine-dependent methyltransferase activity"/>
    <property type="evidence" value="ECO:0007669"/>
    <property type="project" value="InterPro"/>
</dbReference>
<evidence type="ECO:0000256" key="2">
    <source>
        <dbReference type="ARBA" id="ARBA00022603"/>
    </source>
</evidence>
<evidence type="ECO:0000313" key="6">
    <source>
        <dbReference type="EMBL" id="KAK3373497.1"/>
    </source>
</evidence>
<comment type="caution">
    <text evidence="6">The sequence shown here is derived from an EMBL/GenBank/DDBJ whole genome shotgun (WGS) entry which is preliminary data.</text>
</comment>
<dbReference type="InterPro" id="IPR029063">
    <property type="entry name" value="SAM-dependent_MTases_sf"/>
</dbReference>
<dbReference type="InterPro" id="IPR008854">
    <property type="entry name" value="TPMT"/>
</dbReference>
<reference evidence="6" key="1">
    <citation type="journal article" date="2023" name="Mol. Phylogenet. Evol.">
        <title>Genome-scale phylogeny and comparative genomics of the fungal order Sordariales.</title>
        <authorList>
            <person name="Hensen N."/>
            <person name="Bonometti L."/>
            <person name="Westerberg I."/>
            <person name="Brannstrom I.O."/>
            <person name="Guillou S."/>
            <person name="Cros-Aarteil S."/>
            <person name="Calhoun S."/>
            <person name="Haridas S."/>
            <person name="Kuo A."/>
            <person name="Mondo S."/>
            <person name="Pangilinan J."/>
            <person name="Riley R."/>
            <person name="LaButti K."/>
            <person name="Andreopoulos B."/>
            <person name="Lipzen A."/>
            <person name="Chen C."/>
            <person name="Yan M."/>
            <person name="Daum C."/>
            <person name="Ng V."/>
            <person name="Clum A."/>
            <person name="Steindorff A."/>
            <person name="Ohm R.A."/>
            <person name="Martin F."/>
            <person name="Silar P."/>
            <person name="Natvig D.O."/>
            <person name="Lalanne C."/>
            <person name="Gautier V."/>
            <person name="Ament-Velasquez S.L."/>
            <person name="Kruys A."/>
            <person name="Hutchinson M.I."/>
            <person name="Powell A.J."/>
            <person name="Barry K."/>
            <person name="Miller A.N."/>
            <person name="Grigoriev I.V."/>
            <person name="Debuchy R."/>
            <person name="Gladieux P."/>
            <person name="Hiltunen Thoren M."/>
            <person name="Johannesson H."/>
        </authorList>
    </citation>
    <scope>NUCLEOTIDE SEQUENCE</scope>
    <source>
        <strain evidence="6">CBS 958.72</strain>
    </source>
</reference>
<gene>
    <name evidence="6" type="ORF">B0T24DRAFT_264982</name>
</gene>
<dbReference type="EMBL" id="JAULSN010000004">
    <property type="protein sequence ID" value="KAK3373497.1"/>
    <property type="molecule type" value="Genomic_DNA"/>
</dbReference>
<dbReference type="SUPFAM" id="SSF53335">
    <property type="entry name" value="S-adenosyl-L-methionine-dependent methyltransferases"/>
    <property type="match status" value="1"/>
</dbReference>
<reference evidence="6" key="2">
    <citation type="submission" date="2023-06" db="EMBL/GenBank/DDBJ databases">
        <authorList>
            <consortium name="Lawrence Berkeley National Laboratory"/>
            <person name="Haridas S."/>
            <person name="Hensen N."/>
            <person name="Bonometti L."/>
            <person name="Westerberg I."/>
            <person name="Brannstrom I.O."/>
            <person name="Guillou S."/>
            <person name="Cros-Aarteil S."/>
            <person name="Calhoun S."/>
            <person name="Kuo A."/>
            <person name="Mondo S."/>
            <person name="Pangilinan J."/>
            <person name="Riley R."/>
            <person name="Labutti K."/>
            <person name="Andreopoulos B."/>
            <person name="Lipzen A."/>
            <person name="Chen C."/>
            <person name="Yanf M."/>
            <person name="Daum C."/>
            <person name="Ng V."/>
            <person name="Clum A."/>
            <person name="Steindorff A."/>
            <person name="Ohm R."/>
            <person name="Martin F."/>
            <person name="Silar P."/>
            <person name="Natvig D."/>
            <person name="Lalanne C."/>
            <person name="Gautier V."/>
            <person name="Ament-Velasquez S.L."/>
            <person name="Kruys A."/>
            <person name="Hutchinson M.I."/>
            <person name="Powell A.J."/>
            <person name="Barry K."/>
            <person name="Miller A.N."/>
            <person name="Grigoriev I.V."/>
            <person name="Debuchy R."/>
            <person name="Gladieux P."/>
            <person name="Thoren M.H."/>
            <person name="Johannesson H."/>
        </authorList>
    </citation>
    <scope>NUCLEOTIDE SEQUENCE</scope>
    <source>
        <strain evidence="6">CBS 958.72</strain>
    </source>
</reference>
<evidence type="ECO:0000256" key="5">
    <source>
        <dbReference type="SAM" id="MobiDB-lite"/>
    </source>
</evidence>
<protein>
    <submittedName>
        <fullName evidence="6">S-adenosyl-L-methionine-dependent methyltransferase</fullName>
    </submittedName>
</protein>
<dbReference type="AlphaFoldDB" id="A0AAE0N7C0"/>
<keyword evidence="7" id="KW-1185">Reference proteome</keyword>
<dbReference type="GO" id="GO:0032259">
    <property type="term" value="P:methylation"/>
    <property type="evidence" value="ECO:0007669"/>
    <property type="project" value="UniProtKB-KW"/>
</dbReference>
<dbReference type="Proteomes" id="UP001287356">
    <property type="component" value="Unassembled WGS sequence"/>
</dbReference>
<dbReference type="CDD" id="cd02440">
    <property type="entry name" value="AdoMet_MTases"/>
    <property type="match status" value="1"/>
</dbReference>
<keyword evidence="1" id="KW-0597">Phosphoprotein</keyword>
<dbReference type="Gene3D" id="3.40.50.150">
    <property type="entry name" value="Vaccinia Virus protein VP39"/>
    <property type="match status" value="1"/>
</dbReference>
<dbReference type="Pfam" id="PF05724">
    <property type="entry name" value="TPMT"/>
    <property type="match status" value="1"/>
</dbReference>
<keyword evidence="2 6" id="KW-0489">Methyltransferase</keyword>
<evidence type="ECO:0000256" key="4">
    <source>
        <dbReference type="ARBA" id="ARBA00022691"/>
    </source>
</evidence>
<keyword evidence="3" id="KW-0808">Transferase</keyword>
<accession>A0AAE0N7C0</accession>
<organism evidence="6 7">
    <name type="scientific">Lasiosphaeria ovina</name>
    <dbReference type="NCBI Taxonomy" id="92902"/>
    <lineage>
        <taxon>Eukaryota</taxon>
        <taxon>Fungi</taxon>
        <taxon>Dikarya</taxon>
        <taxon>Ascomycota</taxon>
        <taxon>Pezizomycotina</taxon>
        <taxon>Sordariomycetes</taxon>
        <taxon>Sordariomycetidae</taxon>
        <taxon>Sordariales</taxon>
        <taxon>Lasiosphaeriaceae</taxon>
        <taxon>Lasiosphaeria</taxon>
    </lineage>
</organism>
<dbReference type="PROSITE" id="PS51585">
    <property type="entry name" value="SAM_MT_TPMT"/>
    <property type="match status" value="1"/>
</dbReference>
<keyword evidence="4" id="KW-0949">S-adenosyl-L-methionine</keyword>
<evidence type="ECO:0000256" key="3">
    <source>
        <dbReference type="ARBA" id="ARBA00022679"/>
    </source>
</evidence>
<feature type="compositionally biased region" description="Low complexity" evidence="5">
    <location>
        <begin position="9"/>
        <end position="19"/>
    </location>
</feature>